<evidence type="ECO:0000313" key="7">
    <source>
        <dbReference type="Proteomes" id="UP000011116"/>
    </source>
</evidence>
<feature type="compositionally biased region" description="Low complexity" evidence="4">
    <location>
        <begin position="275"/>
        <end position="289"/>
    </location>
</feature>
<evidence type="ECO:0000313" key="6">
    <source>
        <dbReference type="EnsemblPlants" id="HORVU.MOREX.r3.5HG0535760.1"/>
    </source>
</evidence>
<name>A0A8I6YP82_HORVV</name>
<comment type="subcellular location">
    <subcellularLocation>
        <location evidence="1">Nucleus</location>
    </subcellularLocation>
</comment>
<feature type="region of interest" description="Disordered" evidence="4">
    <location>
        <begin position="102"/>
        <end position="132"/>
    </location>
</feature>
<comment type="similarity">
    <text evidence="2">Belongs to the BRX family.</text>
</comment>
<dbReference type="PROSITE" id="PS51514">
    <property type="entry name" value="BRX"/>
    <property type="match status" value="2"/>
</dbReference>
<dbReference type="Proteomes" id="UP000011116">
    <property type="component" value="Chromosome 5H"/>
</dbReference>
<evidence type="ECO:0000256" key="4">
    <source>
        <dbReference type="SAM" id="MobiDB-lite"/>
    </source>
</evidence>
<evidence type="ECO:0000256" key="1">
    <source>
        <dbReference type="ARBA" id="ARBA00004123"/>
    </source>
</evidence>
<proteinExistence type="inferred from homology"/>
<feature type="compositionally biased region" description="Polar residues" evidence="4">
    <location>
        <begin position="334"/>
        <end position="346"/>
    </location>
</feature>
<reference evidence="6" key="2">
    <citation type="submission" date="2020-10" db="EMBL/GenBank/DDBJ databases">
        <authorList>
            <person name="Scholz U."/>
            <person name="Mascher M."/>
            <person name="Fiebig A."/>
        </authorList>
    </citation>
    <scope>NUCLEOTIDE SEQUENCE [LARGE SCALE GENOMIC DNA]</scope>
    <source>
        <strain evidence="6">cv. Morex</strain>
    </source>
</reference>
<dbReference type="InterPro" id="IPR013591">
    <property type="entry name" value="Brevis_radix_dom"/>
</dbReference>
<sequence length="438" mass="47891">MLACIACVNKEEGGGRERERERDGGGGGRDGDTPTCRDPVKSLTSQLKDMVLKLSGTQRQGMPKRGGSPPPRGRTTSLYRSGYYRPGVVQDDMAVPPATYLGHGGGTAASSASSTPAWERPPPNGGPGGGGEAAVREWVAQVEPGVQITFVSLAGGAGNDLKRIRFSREMYDKWQAQRWWGDNNERIMELYNVRRFSRQVLPDAPRDDDGEVSVSPSVCPATAPWLRLKGLFCLQQRESFYSQSQVGSTMGSPAATPSPAPESIAWGAAFARAQPPAAAGAGPGAARQQSFRGPLSPPPPSSSNPSERAWQQQQHHQHQQPQRQNEADAPEPARTTTSSLPDDVSISNASELEVTEWVIQDEPGVYITVRELPDGARELRRVRFRSKSLSESQFFSSFLNLVMTILDCCIACSREKFAELNAKLWWEENKERIHAQYL</sequence>
<dbReference type="GO" id="GO:0005634">
    <property type="term" value="C:nucleus"/>
    <property type="evidence" value="ECO:0007669"/>
    <property type="project" value="UniProtKB-SubCell"/>
</dbReference>
<dbReference type="SMR" id="A0A8I6YP82"/>
<organism evidence="6 7">
    <name type="scientific">Hordeum vulgare subsp. vulgare</name>
    <name type="common">Domesticated barley</name>
    <dbReference type="NCBI Taxonomy" id="112509"/>
    <lineage>
        <taxon>Eukaryota</taxon>
        <taxon>Viridiplantae</taxon>
        <taxon>Streptophyta</taxon>
        <taxon>Embryophyta</taxon>
        <taxon>Tracheophyta</taxon>
        <taxon>Spermatophyta</taxon>
        <taxon>Magnoliopsida</taxon>
        <taxon>Liliopsida</taxon>
        <taxon>Poales</taxon>
        <taxon>Poaceae</taxon>
        <taxon>BOP clade</taxon>
        <taxon>Pooideae</taxon>
        <taxon>Triticodae</taxon>
        <taxon>Triticeae</taxon>
        <taxon>Hordeinae</taxon>
        <taxon>Hordeum</taxon>
    </lineage>
</organism>
<evidence type="ECO:0000259" key="5">
    <source>
        <dbReference type="PROSITE" id="PS51514"/>
    </source>
</evidence>
<dbReference type="EnsemblPlants" id="HORVU.MOREX.r3.5HG0535760.1">
    <property type="protein sequence ID" value="HORVU.MOREX.r3.5HG0535760.1"/>
    <property type="gene ID" value="HORVU.MOREX.r3.5HG0535760"/>
</dbReference>
<dbReference type="PANTHER" id="PTHR46058">
    <property type="entry name" value="PROTEIN BREVIS RADIX-LIKE 1"/>
    <property type="match status" value="1"/>
</dbReference>
<dbReference type="PANTHER" id="PTHR46058:SF31">
    <property type="entry name" value="PROTEIN BREVIS RADIX-LIKE 4"/>
    <property type="match status" value="1"/>
</dbReference>
<dbReference type="Pfam" id="PF08381">
    <property type="entry name" value="BRX"/>
    <property type="match status" value="3"/>
</dbReference>
<evidence type="ECO:0000256" key="3">
    <source>
        <dbReference type="ARBA" id="ARBA00023242"/>
    </source>
</evidence>
<feature type="region of interest" description="Disordered" evidence="4">
    <location>
        <begin position="10"/>
        <end position="79"/>
    </location>
</feature>
<evidence type="ECO:0000256" key="2">
    <source>
        <dbReference type="ARBA" id="ARBA00009057"/>
    </source>
</evidence>
<reference evidence="6" key="3">
    <citation type="submission" date="2022-01" db="UniProtKB">
        <authorList>
            <consortium name="EnsemblPlants"/>
        </authorList>
    </citation>
    <scope>IDENTIFICATION</scope>
    <source>
        <strain evidence="6">subsp. vulgare</strain>
    </source>
</reference>
<dbReference type="Pfam" id="PF13713">
    <property type="entry name" value="BRX_N"/>
    <property type="match status" value="1"/>
</dbReference>
<feature type="compositionally biased region" description="Low complexity" evidence="4">
    <location>
        <begin position="108"/>
        <end position="117"/>
    </location>
</feature>
<feature type="compositionally biased region" description="Basic and acidic residues" evidence="4">
    <location>
        <begin position="10"/>
        <end position="32"/>
    </location>
</feature>
<dbReference type="AlphaFoldDB" id="A0A8I6YP82"/>
<feature type="domain" description="BRX" evidence="5">
    <location>
        <begin position="136"/>
        <end position="192"/>
    </location>
</feature>
<feature type="domain" description="BRX" evidence="5">
    <location>
        <begin position="355"/>
        <end position="438"/>
    </location>
</feature>
<accession>A0A8I6YP82</accession>
<keyword evidence="3" id="KW-0539">Nucleus</keyword>
<dbReference type="InterPro" id="IPR027988">
    <property type="entry name" value="BRX_N"/>
</dbReference>
<keyword evidence="7" id="KW-1185">Reference proteome</keyword>
<reference evidence="7" key="1">
    <citation type="journal article" date="2012" name="Nature">
        <title>A physical, genetic and functional sequence assembly of the barley genome.</title>
        <authorList>
            <consortium name="The International Barley Genome Sequencing Consortium"/>
            <person name="Mayer K.F."/>
            <person name="Waugh R."/>
            <person name="Brown J.W."/>
            <person name="Schulman A."/>
            <person name="Langridge P."/>
            <person name="Platzer M."/>
            <person name="Fincher G.B."/>
            <person name="Muehlbauer G.J."/>
            <person name="Sato K."/>
            <person name="Close T.J."/>
            <person name="Wise R.P."/>
            <person name="Stein N."/>
        </authorList>
    </citation>
    <scope>NUCLEOTIDE SEQUENCE [LARGE SCALE GENOMIC DNA]</scope>
    <source>
        <strain evidence="7">cv. Morex</strain>
    </source>
</reference>
<dbReference type="InterPro" id="IPR044532">
    <property type="entry name" value="BRX-like"/>
</dbReference>
<protein>
    <recommendedName>
        <fullName evidence="5">BRX domain-containing protein</fullName>
    </recommendedName>
</protein>
<feature type="compositionally biased region" description="Low complexity" evidence="4">
    <location>
        <begin position="303"/>
        <end position="324"/>
    </location>
</feature>
<feature type="region of interest" description="Disordered" evidence="4">
    <location>
        <begin position="275"/>
        <end position="346"/>
    </location>
</feature>
<dbReference type="Gramene" id="HORVU.MOREX.r3.5HG0535760.1">
    <property type="protein sequence ID" value="HORVU.MOREX.r3.5HG0535760.1"/>
    <property type="gene ID" value="HORVU.MOREX.r3.5HG0535760"/>
</dbReference>